<accession>A0A9D1MZA6</accession>
<gene>
    <name evidence="1" type="ORF">IAD26_03530</name>
</gene>
<reference evidence="1" key="1">
    <citation type="submission" date="2020-10" db="EMBL/GenBank/DDBJ databases">
        <authorList>
            <person name="Gilroy R."/>
        </authorList>
    </citation>
    <scope>NUCLEOTIDE SEQUENCE</scope>
    <source>
        <strain evidence="1">CHK154-7741</strain>
    </source>
</reference>
<comment type="caution">
    <text evidence="1">The sequence shown here is derived from an EMBL/GenBank/DDBJ whole genome shotgun (WGS) entry which is preliminary data.</text>
</comment>
<evidence type="ECO:0000313" key="2">
    <source>
        <dbReference type="Proteomes" id="UP000886748"/>
    </source>
</evidence>
<dbReference type="EMBL" id="DVOD01000026">
    <property type="protein sequence ID" value="HIU92190.1"/>
    <property type="molecule type" value="Genomic_DNA"/>
</dbReference>
<protein>
    <submittedName>
        <fullName evidence="1">Uncharacterized protein</fullName>
    </submittedName>
</protein>
<organism evidence="1 2">
    <name type="scientific">Candidatus Limenecus avicola</name>
    <dbReference type="NCBI Taxonomy" id="2840847"/>
    <lineage>
        <taxon>Bacteria</taxon>
        <taxon>Bacillati</taxon>
        <taxon>Bacillota</taxon>
        <taxon>Clostridia</taxon>
        <taxon>Eubacteriales</taxon>
        <taxon>Clostridiaceae</taxon>
        <taxon>Clostridiaceae incertae sedis</taxon>
        <taxon>Candidatus Limenecus</taxon>
    </lineage>
</organism>
<dbReference type="AlphaFoldDB" id="A0A9D1MZA6"/>
<sequence>MKDLETLKTKLDESQRNISLASSLSHILENLLEDYCGDITPRDISALGIVITQMLMKEKSTIDKISTELFGI</sequence>
<name>A0A9D1MZA6_9CLOT</name>
<reference evidence="1" key="2">
    <citation type="journal article" date="2021" name="PeerJ">
        <title>Extensive microbial diversity within the chicken gut microbiome revealed by metagenomics and culture.</title>
        <authorList>
            <person name="Gilroy R."/>
            <person name="Ravi A."/>
            <person name="Getino M."/>
            <person name="Pursley I."/>
            <person name="Horton D.L."/>
            <person name="Alikhan N.F."/>
            <person name="Baker D."/>
            <person name="Gharbi K."/>
            <person name="Hall N."/>
            <person name="Watson M."/>
            <person name="Adriaenssens E.M."/>
            <person name="Foster-Nyarko E."/>
            <person name="Jarju S."/>
            <person name="Secka A."/>
            <person name="Antonio M."/>
            <person name="Oren A."/>
            <person name="Chaudhuri R.R."/>
            <person name="La Ragione R."/>
            <person name="Hildebrand F."/>
            <person name="Pallen M.J."/>
        </authorList>
    </citation>
    <scope>NUCLEOTIDE SEQUENCE</scope>
    <source>
        <strain evidence="1">CHK154-7741</strain>
    </source>
</reference>
<dbReference type="Proteomes" id="UP000886748">
    <property type="component" value="Unassembled WGS sequence"/>
</dbReference>
<proteinExistence type="predicted"/>
<evidence type="ECO:0000313" key="1">
    <source>
        <dbReference type="EMBL" id="HIU92190.1"/>
    </source>
</evidence>